<evidence type="ECO:0000256" key="8">
    <source>
        <dbReference type="ARBA" id="ARBA00057448"/>
    </source>
</evidence>
<gene>
    <name evidence="12" type="primary">Orc5</name>
    <name evidence="12" type="ORF">UROIND_R05465</name>
</gene>
<feature type="non-terminal residue" evidence="12">
    <location>
        <position position="1"/>
    </location>
</feature>
<dbReference type="FunFam" id="3.40.50.300:FF:000673">
    <property type="entry name" value="Origin recognition complex subunit 5"/>
    <property type="match status" value="1"/>
</dbReference>
<dbReference type="PANTHER" id="PTHR12705:SF0">
    <property type="entry name" value="ORIGIN RECOGNITION COMPLEX SUBUNIT 5"/>
    <property type="match status" value="1"/>
</dbReference>
<dbReference type="GO" id="GO:0005524">
    <property type="term" value="F:ATP binding"/>
    <property type="evidence" value="ECO:0007669"/>
    <property type="project" value="UniProtKB-KW"/>
</dbReference>
<dbReference type="InterPro" id="IPR041664">
    <property type="entry name" value="AAA_16"/>
</dbReference>
<evidence type="ECO:0000256" key="3">
    <source>
        <dbReference type="ARBA" id="ARBA00022705"/>
    </source>
</evidence>
<accession>A0A852LA46</accession>
<sequence length="262" mass="30675">QRQQFSFPSIFIYGHTSSGKTYVMQTLLNTLKLPHVFVNCVEYFTSRLLLEEILIQLQSLSSVAEQTSRLSCDNFNDFVRLFKQAVASQELQDQTLYIVSNLTLLFFFHFVLDRAEQLREMEANILPAFLRLQELTDRNVTVVLLSEIVWELFRPNVGCFEPFTLYFSDYSIGHLQKILSQNHPPEYSADFYAAYINILLGVFYMVCRDLKELQHLAALNFSKYCEPVVRGEANERDTRKLWKNIEPHLKKAMQTVYLREIS</sequence>
<protein>
    <recommendedName>
        <fullName evidence="9">Origin recognition complex subunit 5</fullName>
    </recommendedName>
</protein>
<reference evidence="12" key="1">
    <citation type="submission" date="2020-02" db="EMBL/GenBank/DDBJ databases">
        <title>Bird 10,000 Genomes (B10K) Project - Family phase.</title>
        <authorList>
            <person name="Zhang G."/>
        </authorList>
    </citation>
    <scope>NUCLEOTIDE SEQUENCE</scope>
    <source>
        <strain evidence="12">B10K-DU-030-59</strain>
    </source>
</reference>
<keyword evidence="6" id="KW-0539">Nucleus</keyword>
<comment type="similarity">
    <text evidence="2">Belongs to the ORC5 family.</text>
</comment>
<dbReference type="InterPro" id="IPR027417">
    <property type="entry name" value="P-loop_NTPase"/>
</dbReference>
<evidence type="ECO:0000256" key="6">
    <source>
        <dbReference type="ARBA" id="ARBA00023242"/>
    </source>
</evidence>
<keyword evidence="3" id="KW-0235">DNA replication</keyword>
<keyword evidence="4" id="KW-0547">Nucleotide-binding</keyword>
<dbReference type="GO" id="GO:0006270">
    <property type="term" value="P:DNA replication initiation"/>
    <property type="evidence" value="ECO:0007669"/>
    <property type="project" value="TreeGrafter"/>
</dbReference>
<evidence type="ECO:0000256" key="7">
    <source>
        <dbReference type="ARBA" id="ARBA00026084"/>
    </source>
</evidence>
<dbReference type="Pfam" id="PF21639">
    <property type="entry name" value="ORC5_lid"/>
    <property type="match status" value="1"/>
</dbReference>
<evidence type="ECO:0000256" key="9">
    <source>
        <dbReference type="ARBA" id="ARBA00069657"/>
    </source>
</evidence>
<evidence type="ECO:0000259" key="11">
    <source>
        <dbReference type="Pfam" id="PF21639"/>
    </source>
</evidence>
<organism evidence="12 13">
    <name type="scientific">Urocolius indicus</name>
    <name type="common">Red-faced mousebird</name>
    <name type="synonym">Colius indicus</name>
    <dbReference type="NCBI Taxonomy" id="458196"/>
    <lineage>
        <taxon>Eukaryota</taxon>
        <taxon>Metazoa</taxon>
        <taxon>Chordata</taxon>
        <taxon>Craniata</taxon>
        <taxon>Vertebrata</taxon>
        <taxon>Euteleostomi</taxon>
        <taxon>Archelosauria</taxon>
        <taxon>Archosauria</taxon>
        <taxon>Dinosauria</taxon>
        <taxon>Saurischia</taxon>
        <taxon>Theropoda</taxon>
        <taxon>Coelurosauria</taxon>
        <taxon>Aves</taxon>
        <taxon>Neognathae</taxon>
        <taxon>Neoaves</taxon>
        <taxon>Telluraves</taxon>
        <taxon>Coraciimorphae</taxon>
        <taxon>Coliiformes</taxon>
        <taxon>Coliidae</taxon>
        <taxon>Urocolius</taxon>
    </lineage>
</organism>
<evidence type="ECO:0000259" key="10">
    <source>
        <dbReference type="Pfam" id="PF13191"/>
    </source>
</evidence>
<dbReference type="Gene3D" id="3.40.50.300">
    <property type="entry name" value="P-loop containing nucleotide triphosphate hydrolases"/>
    <property type="match status" value="1"/>
</dbReference>
<keyword evidence="13" id="KW-1185">Reference proteome</keyword>
<dbReference type="GO" id="GO:0005664">
    <property type="term" value="C:nuclear origin of replication recognition complex"/>
    <property type="evidence" value="ECO:0007669"/>
    <property type="project" value="TreeGrafter"/>
</dbReference>
<dbReference type="EMBL" id="WBNH01010953">
    <property type="protein sequence ID" value="NXX85215.1"/>
    <property type="molecule type" value="Genomic_DNA"/>
</dbReference>
<dbReference type="AlphaFoldDB" id="A0A852LA46"/>
<name>A0A852LA46_UROIN</name>
<proteinExistence type="inferred from homology"/>
<keyword evidence="5" id="KW-0067">ATP-binding</keyword>
<dbReference type="GO" id="GO:0003688">
    <property type="term" value="F:DNA replication origin binding"/>
    <property type="evidence" value="ECO:0007669"/>
    <property type="project" value="TreeGrafter"/>
</dbReference>
<comment type="subcellular location">
    <subcellularLocation>
        <location evidence="1">Nucleus</location>
    </subcellularLocation>
</comment>
<feature type="non-terminal residue" evidence="12">
    <location>
        <position position="262"/>
    </location>
</feature>
<dbReference type="InterPro" id="IPR048866">
    <property type="entry name" value="ORC5_lid"/>
</dbReference>
<evidence type="ECO:0000256" key="5">
    <source>
        <dbReference type="ARBA" id="ARBA00022840"/>
    </source>
</evidence>
<comment type="function">
    <text evidence="8">Component of the origin recognition complex (ORC) that binds origins of replication. DNA-binding is ATP-dependent. The specific DNA sequences that define origins of replication have not been identified yet. ORC is required to assemble the pre-replication complex necessary to initiate DNA replication.</text>
</comment>
<dbReference type="Proteomes" id="UP000654395">
    <property type="component" value="Unassembled WGS sequence"/>
</dbReference>
<dbReference type="SUPFAM" id="SSF52540">
    <property type="entry name" value="P-loop containing nucleoside triphosphate hydrolases"/>
    <property type="match status" value="1"/>
</dbReference>
<evidence type="ECO:0000256" key="2">
    <source>
        <dbReference type="ARBA" id="ARBA00006269"/>
    </source>
</evidence>
<comment type="caution">
    <text evidence="12">The sequence shown here is derived from an EMBL/GenBank/DDBJ whole genome shotgun (WGS) entry which is preliminary data.</text>
</comment>
<dbReference type="InterPro" id="IPR020796">
    <property type="entry name" value="ORC5"/>
</dbReference>
<evidence type="ECO:0000256" key="1">
    <source>
        <dbReference type="ARBA" id="ARBA00004123"/>
    </source>
</evidence>
<evidence type="ECO:0000313" key="12">
    <source>
        <dbReference type="EMBL" id="NXX85215.1"/>
    </source>
</evidence>
<dbReference type="PANTHER" id="PTHR12705">
    <property type="entry name" value="ORIGIN RECOGNITION COMPLEX SUBUNIT 5"/>
    <property type="match status" value="1"/>
</dbReference>
<evidence type="ECO:0000313" key="13">
    <source>
        <dbReference type="Proteomes" id="UP000654395"/>
    </source>
</evidence>
<dbReference type="Pfam" id="PF13191">
    <property type="entry name" value="AAA_16"/>
    <property type="match status" value="1"/>
</dbReference>
<comment type="subunit">
    <text evidence="7">Component of ORC, a complex composed of at least 6 subunits: ORC1, ORC2, ORC3, ORC4, ORC5 and ORC6. ORC is regulated in a cell-cycle dependent manner. It is sequentially assembled at the exit from anaphase of mitosis and disassembled as cells enter S phase.</text>
</comment>
<feature type="domain" description="Orc1-like AAA ATPase" evidence="10">
    <location>
        <begin position="6"/>
        <end position="143"/>
    </location>
</feature>
<dbReference type="OrthoDB" id="365981at2759"/>
<feature type="domain" description="ORC5 lid" evidence="11">
    <location>
        <begin position="192"/>
        <end position="259"/>
    </location>
</feature>
<evidence type="ECO:0000256" key="4">
    <source>
        <dbReference type="ARBA" id="ARBA00022741"/>
    </source>
</evidence>